<evidence type="ECO:0000256" key="12">
    <source>
        <dbReference type="RuleBase" id="RU003357"/>
    </source>
</evidence>
<dbReference type="Pfam" id="PF00593">
    <property type="entry name" value="TonB_dep_Rec_b-barrel"/>
    <property type="match status" value="1"/>
</dbReference>
<keyword evidence="3 11" id="KW-0813">Transport</keyword>
<evidence type="ECO:0000256" key="9">
    <source>
        <dbReference type="ARBA" id="ARBA00023170"/>
    </source>
</evidence>
<proteinExistence type="inferred from homology"/>
<protein>
    <submittedName>
        <fullName evidence="15">TonB-dependent receptor</fullName>
    </submittedName>
</protein>
<accession>A0A3B7M226</accession>
<evidence type="ECO:0000259" key="13">
    <source>
        <dbReference type="Pfam" id="PF00593"/>
    </source>
</evidence>
<dbReference type="SUPFAM" id="SSF56935">
    <property type="entry name" value="Porins"/>
    <property type="match status" value="1"/>
</dbReference>
<comment type="similarity">
    <text evidence="2">Belongs to the TonB-dependent receptor family. Hemoglobin/haptoglobin binding protein subfamily.</text>
</comment>
<dbReference type="InterPro" id="IPR039426">
    <property type="entry name" value="TonB-dep_rcpt-like"/>
</dbReference>
<dbReference type="InterPro" id="IPR037066">
    <property type="entry name" value="Plug_dom_sf"/>
</dbReference>
<keyword evidence="8 11" id="KW-0472">Membrane</keyword>
<keyword evidence="9 15" id="KW-0675">Receptor</keyword>
<evidence type="ECO:0000256" key="2">
    <source>
        <dbReference type="ARBA" id="ARBA00008143"/>
    </source>
</evidence>
<evidence type="ECO:0000256" key="4">
    <source>
        <dbReference type="ARBA" id="ARBA00022452"/>
    </source>
</evidence>
<dbReference type="GO" id="GO:0015344">
    <property type="term" value="F:siderophore uptake transmembrane transporter activity"/>
    <property type="evidence" value="ECO:0007669"/>
    <property type="project" value="TreeGrafter"/>
</dbReference>
<keyword evidence="6" id="KW-0732">Signal</keyword>
<dbReference type="Gene3D" id="2.40.170.20">
    <property type="entry name" value="TonB-dependent receptor, beta-barrel domain"/>
    <property type="match status" value="1"/>
</dbReference>
<dbReference type="GO" id="GO:0044718">
    <property type="term" value="P:siderophore transmembrane transport"/>
    <property type="evidence" value="ECO:0007669"/>
    <property type="project" value="TreeGrafter"/>
</dbReference>
<evidence type="ECO:0000256" key="10">
    <source>
        <dbReference type="ARBA" id="ARBA00023237"/>
    </source>
</evidence>
<evidence type="ECO:0000256" key="7">
    <source>
        <dbReference type="ARBA" id="ARBA00023077"/>
    </source>
</evidence>
<keyword evidence="4 11" id="KW-1134">Transmembrane beta strand</keyword>
<keyword evidence="7 12" id="KW-0798">TonB box</keyword>
<dbReference type="InterPro" id="IPR012910">
    <property type="entry name" value="Plug_dom"/>
</dbReference>
<dbReference type="InterPro" id="IPR000531">
    <property type="entry name" value="Beta-barrel_TonB"/>
</dbReference>
<dbReference type="InterPro" id="IPR036942">
    <property type="entry name" value="Beta-barrel_TonB_sf"/>
</dbReference>
<dbReference type="Gene3D" id="2.170.130.10">
    <property type="entry name" value="TonB-dependent receptor, plug domain"/>
    <property type="match status" value="1"/>
</dbReference>
<keyword evidence="10 11" id="KW-0998">Cell outer membrane</keyword>
<evidence type="ECO:0000259" key="14">
    <source>
        <dbReference type="Pfam" id="PF07715"/>
    </source>
</evidence>
<dbReference type="CDD" id="cd01347">
    <property type="entry name" value="ligand_gated_channel"/>
    <property type="match status" value="1"/>
</dbReference>
<evidence type="ECO:0000313" key="15">
    <source>
        <dbReference type="EMBL" id="AXY58425.1"/>
    </source>
</evidence>
<dbReference type="Proteomes" id="UP000263753">
    <property type="component" value="Chromosome"/>
</dbReference>
<dbReference type="KEGG" id="achi:CDG60_09030"/>
<dbReference type="AlphaFoldDB" id="A0A3B7M226"/>
<feature type="domain" description="TonB-dependent receptor-like beta-barrel" evidence="13">
    <location>
        <begin position="206"/>
        <end position="610"/>
    </location>
</feature>
<dbReference type="Pfam" id="PF07715">
    <property type="entry name" value="Plug"/>
    <property type="match status" value="1"/>
</dbReference>
<evidence type="ECO:0000256" key="3">
    <source>
        <dbReference type="ARBA" id="ARBA00022448"/>
    </source>
</evidence>
<name>A0A3B7M226_9GAMM</name>
<evidence type="ECO:0000256" key="1">
    <source>
        <dbReference type="ARBA" id="ARBA00004571"/>
    </source>
</evidence>
<evidence type="ECO:0000256" key="8">
    <source>
        <dbReference type="ARBA" id="ARBA00023136"/>
    </source>
</evidence>
<comment type="subcellular location">
    <subcellularLocation>
        <location evidence="1 11">Cell outer membrane</location>
        <topology evidence="1 11">Multi-pass membrane protein</topology>
    </subcellularLocation>
</comment>
<keyword evidence="5 11" id="KW-0812">Transmembrane</keyword>
<dbReference type="EMBL" id="CP032134">
    <property type="protein sequence ID" value="AXY58425.1"/>
    <property type="molecule type" value="Genomic_DNA"/>
</dbReference>
<feature type="domain" description="TonB-dependent receptor plug" evidence="14">
    <location>
        <begin position="25"/>
        <end position="130"/>
    </location>
</feature>
<organism evidence="15 16">
    <name type="scientific">Acinetobacter chinensis</name>
    <dbReference type="NCBI Taxonomy" id="2004650"/>
    <lineage>
        <taxon>Bacteria</taxon>
        <taxon>Pseudomonadati</taxon>
        <taxon>Pseudomonadota</taxon>
        <taxon>Gammaproteobacteria</taxon>
        <taxon>Moraxellales</taxon>
        <taxon>Moraxellaceae</taxon>
        <taxon>Acinetobacter</taxon>
    </lineage>
</organism>
<dbReference type="PANTHER" id="PTHR30069:SF29">
    <property type="entry name" value="HEMOGLOBIN AND HEMOGLOBIN-HAPTOGLOBIN-BINDING PROTEIN 1-RELATED"/>
    <property type="match status" value="1"/>
</dbReference>
<dbReference type="PROSITE" id="PS52016">
    <property type="entry name" value="TONB_DEPENDENT_REC_3"/>
    <property type="match status" value="1"/>
</dbReference>
<dbReference type="PANTHER" id="PTHR30069">
    <property type="entry name" value="TONB-DEPENDENT OUTER MEMBRANE RECEPTOR"/>
    <property type="match status" value="1"/>
</dbReference>
<evidence type="ECO:0000256" key="6">
    <source>
        <dbReference type="ARBA" id="ARBA00022729"/>
    </source>
</evidence>
<gene>
    <name evidence="15" type="ORF">CDG60_09030</name>
</gene>
<evidence type="ECO:0000256" key="5">
    <source>
        <dbReference type="ARBA" id="ARBA00022692"/>
    </source>
</evidence>
<evidence type="ECO:0000313" key="16">
    <source>
        <dbReference type="Proteomes" id="UP000263753"/>
    </source>
</evidence>
<reference evidence="16" key="1">
    <citation type="submission" date="2018-09" db="EMBL/GenBank/DDBJ databases">
        <title>The complete genome of Acinetobacter sp. strain WCHAc010005.</title>
        <authorList>
            <person name="Hu Y."/>
            <person name="Long H."/>
            <person name="Feng Y."/>
            <person name="Zong Z."/>
        </authorList>
    </citation>
    <scope>NUCLEOTIDE SEQUENCE [LARGE SCALE GENOMIC DNA]</scope>
    <source>
        <strain evidence="16">WCHAc010005</strain>
    </source>
</reference>
<dbReference type="GO" id="GO:0009279">
    <property type="term" value="C:cell outer membrane"/>
    <property type="evidence" value="ECO:0007669"/>
    <property type="project" value="UniProtKB-SubCell"/>
</dbReference>
<sequence>MDTYAREVPTLDTIVVTGTRTEKRLLDTPVRTEVITQQELQRTNAITLRDAVENIPGIQLREIHGKSGFEVSLQGLSSDQVLVLLNGLPLAASTGSTVDLDQYLIGDIERIEVVKGATSAQYGSSAMGGVINIITKSVQDGLAVSGQVDLGSYGKQNASGKSVSVNNHHEKLQIDASNGEFKGRIAAEQFRTDGFSENPDNYPLRGDISKRQQISVYGAWQPSDQFMGWIDLNYYDESDEQKSLNFVPPFYLQQHKTEDIERQRISAGSQIKLSEKISVDLKALHESYDTQSRQTTDGYLSALRNSEQENNHFTAQMDLAEWYKQKWQFGVDWHEEKLQQSNNGKFEMQGGEVSRDRYELFAQNDIQWNERLNVVAGLRVQDDQDFGSHSAFKLSAKYRLFENQSFLSDLRASFGQGYRVPNLKERFYSFDHSHLGYYVIGNENLKPESSDSYQIGINAVSNNKWNAEVNFFLNDIQDLIQTDYQNSTIVDGITRYTYNNVAKAKTQGVELSAEYHITPDWSVTGGYTYTEAKDKTTGLFITRRPEHIARLGSNFSLNDALSTSLRLRYQSDEYADSANQNQSPDWLTVDTQFDYKFSPRISVFAGIDNIFDEQRDFESSTDFRPIAGRYVYTGLRFNWDTDF</sequence>
<evidence type="ECO:0000256" key="11">
    <source>
        <dbReference type="PROSITE-ProRule" id="PRU01360"/>
    </source>
</evidence>